<protein>
    <recommendedName>
        <fullName evidence="1">Protein FAR1-RELATED SEQUENCE</fullName>
    </recommendedName>
</protein>
<evidence type="ECO:0000313" key="3">
    <source>
        <dbReference type="RefSeq" id="XP_021275629.1"/>
    </source>
</evidence>
<dbReference type="Proteomes" id="UP000504621">
    <property type="component" value="Unplaced"/>
</dbReference>
<organism evidence="2 3">
    <name type="scientific">Herrania umbratica</name>
    <dbReference type="NCBI Taxonomy" id="108875"/>
    <lineage>
        <taxon>Eukaryota</taxon>
        <taxon>Viridiplantae</taxon>
        <taxon>Streptophyta</taxon>
        <taxon>Embryophyta</taxon>
        <taxon>Tracheophyta</taxon>
        <taxon>Spermatophyta</taxon>
        <taxon>Magnoliopsida</taxon>
        <taxon>eudicotyledons</taxon>
        <taxon>Gunneridae</taxon>
        <taxon>Pentapetalae</taxon>
        <taxon>rosids</taxon>
        <taxon>malvids</taxon>
        <taxon>Malvales</taxon>
        <taxon>Malvaceae</taxon>
        <taxon>Byttnerioideae</taxon>
        <taxon>Herrania</taxon>
    </lineage>
</organism>
<dbReference type="InterPro" id="IPR031052">
    <property type="entry name" value="FHY3/FAR1"/>
</dbReference>
<keyword evidence="1" id="KW-0862">Zinc</keyword>
<keyword evidence="1" id="KW-0863">Zinc-finger</keyword>
<dbReference type="PANTHER" id="PTHR31669:SF251">
    <property type="entry name" value="PROTEIN FAR1-RELATED SEQUENCE"/>
    <property type="match status" value="1"/>
</dbReference>
<dbReference type="AlphaFoldDB" id="A0A6J0ZMX8"/>
<dbReference type="PANTHER" id="PTHR31669">
    <property type="entry name" value="PROTEIN FAR1-RELATED SEQUENCE 10-RELATED"/>
    <property type="match status" value="1"/>
</dbReference>
<comment type="subcellular location">
    <subcellularLocation>
        <location evidence="1">Nucleus</location>
    </subcellularLocation>
</comment>
<gene>
    <name evidence="3" type="primary">LOC110410315</name>
</gene>
<evidence type="ECO:0000313" key="2">
    <source>
        <dbReference type="Proteomes" id="UP000504621"/>
    </source>
</evidence>
<dbReference type="GO" id="GO:0008270">
    <property type="term" value="F:zinc ion binding"/>
    <property type="evidence" value="ECO:0007669"/>
    <property type="project" value="UniProtKB-UniRule"/>
</dbReference>
<comment type="function">
    <text evidence="1">Putative transcription activator involved in regulating light control of development.</text>
</comment>
<keyword evidence="2" id="KW-1185">Reference proteome</keyword>
<reference evidence="3" key="1">
    <citation type="submission" date="2025-08" db="UniProtKB">
        <authorList>
            <consortium name="RefSeq"/>
        </authorList>
    </citation>
    <scope>IDENTIFICATION</scope>
    <source>
        <tissue evidence="3">Leaf</tissue>
    </source>
</reference>
<proteinExistence type="inferred from homology"/>
<accession>A0A6J0ZMX8</accession>
<keyword evidence="1" id="KW-0479">Metal-binding</keyword>
<dbReference type="OrthoDB" id="2402896at2759"/>
<dbReference type="GO" id="GO:0005634">
    <property type="term" value="C:nucleus"/>
    <property type="evidence" value="ECO:0007669"/>
    <property type="project" value="UniProtKB-SubCell"/>
</dbReference>
<dbReference type="GeneID" id="110410315"/>
<evidence type="ECO:0000256" key="1">
    <source>
        <dbReference type="RuleBase" id="RU367018"/>
    </source>
</evidence>
<comment type="similarity">
    <text evidence="1">Belongs to the FHY3/FAR1 family.</text>
</comment>
<dbReference type="RefSeq" id="XP_021275629.1">
    <property type="nucleotide sequence ID" value="XM_021419954.1"/>
</dbReference>
<sequence>MTILTYQGAAMAKALASQWPETYHPSYVWHIYQNAVKHLSDALEKFSSFAKDFSSYVYDHDEEEDFPNAWDGVLAKYNLEDNSWLHREFELKEKWALILLVDRRYEELKVDCKDNQSKPSLPVLVEILKHAVDVYTLTVFKMLSNELWLTWDCELYTTEIIGSTTSYKVIPPRKPHDQTVTFDSSNLTASCSCKKFEFVGILSTHTLKFVTVFAVILLLRSSSYVGGTWKLGNKDRNFIEAAVDENDVGPMQQHLLWAKVFGHQTSFNY</sequence>
<dbReference type="GO" id="GO:0006355">
    <property type="term" value="P:regulation of DNA-templated transcription"/>
    <property type="evidence" value="ECO:0007669"/>
    <property type="project" value="UniProtKB-UniRule"/>
</dbReference>
<keyword evidence="1" id="KW-0539">Nucleus</keyword>
<name>A0A6J0ZMX8_9ROSI</name>